<keyword evidence="1" id="KW-0732">Signal</keyword>
<dbReference type="EMBL" id="BNAQ01000004">
    <property type="protein sequence ID" value="GHH19967.1"/>
    <property type="molecule type" value="Genomic_DNA"/>
</dbReference>
<evidence type="ECO:0000313" key="2">
    <source>
        <dbReference type="EMBL" id="GHH19967.1"/>
    </source>
</evidence>
<dbReference type="Proteomes" id="UP000652430">
    <property type="component" value="Unassembled WGS sequence"/>
</dbReference>
<protein>
    <submittedName>
        <fullName evidence="2">Uncharacterized protein</fullName>
    </submittedName>
</protein>
<organism evidence="2 3">
    <name type="scientific">Sphingomonas glacialis</name>
    <dbReference type="NCBI Taxonomy" id="658225"/>
    <lineage>
        <taxon>Bacteria</taxon>
        <taxon>Pseudomonadati</taxon>
        <taxon>Pseudomonadota</taxon>
        <taxon>Alphaproteobacteria</taxon>
        <taxon>Sphingomonadales</taxon>
        <taxon>Sphingomonadaceae</taxon>
        <taxon>Sphingomonas</taxon>
    </lineage>
</organism>
<comment type="caution">
    <text evidence="2">The sequence shown here is derived from an EMBL/GenBank/DDBJ whole genome shotgun (WGS) entry which is preliminary data.</text>
</comment>
<name>A0ABQ3LSQ8_9SPHN</name>
<feature type="chain" id="PRO_5047086148" evidence="1">
    <location>
        <begin position="27"/>
        <end position="126"/>
    </location>
</feature>
<proteinExistence type="predicted"/>
<keyword evidence="3" id="KW-1185">Reference proteome</keyword>
<dbReference type="RefSeq" id="WP_189676715.1">
    <property type="nucleotide sequence ID" value="NZ_BNAQ01000004.1"/>
</dbReference>
<gene>
    <name evidence="2" type="ORF">GCM10008023_27360</name>
</gene>
<accession>A0ABQ3LSQ8</accession>
<evidence type="ECO:0000256" key="1">
    <source>
        <dbReference type="SAM" id="SignalP"/>
    </source>
</evidence>
<feature type="signal peptide" evidence="1">
    <location>
        <begin position="1"/>
        <end position="26"/>
    </location>
</feature>
<sequence length="126" mass="13840">MTHILREALVGAVFCAAALSSNAAYAKAGYMTCQATESSDKKVFSTPREFKADSADADKAFDYFTKAYQAPKVPLLGADLSHYQGICHWEAKPNVAIAMTTNYMIHFLQLGYLTYTEVAMPDPFVP</sequence>
<evidence type="ECO:0000313" key="3">
    <source>
        <dbReference type="Proteomes" id="UP000652430"/>
    </source>
</evidence>
<reference evidence="3" key="1">
    <citation type="journal article" date="2019" name="Int. J. Syst. Evol. Microbiol.">
        <title>The Global Catalogue of Microorganisms (GCM) 10K type strain sequencing project: providing services to taxonomists for standard genome sequencing and annotation.</title>
        <authorList>
            <consortium name="The Broad Institute Genomics Platform"/>
            <consortium name="The Broad Institute Genome Sequencing Center for Infectious Disease"/>
            <person name="Wu L."/>
            <person name="Ma J."/>
        </authorList>
    </citation>
    <scope>NUCLEOTIDE SEQUENCE [LARGE SCALE GENOMIC DNA]</scope>
    <source>
        <strain evidence="3">CGMCC 1.8957</strain>
    </source>
</reference>